<reference evidence="11 12" key="1">
    <citation type="submission" date="2017-10" db="EMBL/GenBank/DDBJ databases">
        <title>A novel species of cold-tolerant Malassezia isolated from bats.</title>
        <authorList>
            <person name="Lorch J.M."/>
            <person name="Palmer J.M."/>
            <person name="Vanderwolf K.J."/>
            <person name="Schmidt K.Z."/>
            <person name="Verant M.L."/>
            <person name="Weller T.J."/>
            <person name="Blehert D.S."/>
        </authorList>
    </citation>
    <scope>NUCLEOTIDE SEQUENCE [LARGE SCALE GENOMIC DNA]</scope>
    <source>
        <strain evidence="11 12">NWHC:44797-103</strain>
    </source>
</reference>
<keyword evidence="3" id="KW-0547">Nucleotide-binding</keyword>
<dbReference type="EMBL" id="KZ454991">
    <property type="protein sequence ID" value="PKI83774.1"/>
    <property type="molecule type" value="Genomic_DNA"/>
</dbReference>
<keyword evidence="8" id="KW-0175">Coiled coil</keyword>
<feature type="coiled-coil region" evidence="8">
    <location>
        <begin position="110"/>
        <end position="137"/>
    </location>
</feature>
<dbReference type="RefSeq" id="XP_056063522.1">
    <property type="nucleotide sequence ID" value="XM_056207547.1"/>
</dbReference>
<keyword evidence="2" id="KW-0436">Ligase</keyword>
<dbReference type="SUPFAM" id="SSF55681">
    <property type="entry name" value="Class II aaRS and biotin synthetases"/>
    <property type="match status" value="1"/>
</dbReference>
<dbReference type="GO" id="GO:0004828">
    <property type="term" value="F:serine-tRNA ligase activity"/>
    <property type="evidence" value="ECO:0007669"/>
    <property type="project" value="UniProtKB-EC"/>
</dbReference>
<dbReference type="Gene3D" id="3.30.930.10">
    <property type="entry name" value="Bira Bifunctional Protein, Domain 2"/>
    <property type="match status" value="1"/>
</dbReference>
<organism evidence="11 12">
    <name type="scientific">Malassezia vespertilionis</name>
    <dbReference type="NCBI Taxonomy" id="2020962"/>
    <lineage>
        <taxon>Eukaryota</taxon>
        <taxon>Fungi</taxon>
        <taxon>Dikarya</taxon>
        <taxon>Basidiomycota</taxon>
        <taxon>Ustilaginomycotina</taxon>
        <taxon>Malasseziomycetes</taxon>
        <taxon>Malasseziales</taxon>
        <taxon>Malasseziaceae</taxon>
        <taxon>Malassezia</taxon>
    </lineage>
</organism>
<keyword evidence="9" id="KW-0812">Transmembrane</keyword>
<dbReference type="AlphaFoldDB" id="A0A2N1JB59"/>
<dbReference type="GeneID" id="80902231"/>
<evidence type="ECO:0000256" key="5">
    <source>
        <dbReference type="ARBA" id="ARBA00023146"/>
    </source>
</evidence>
<accession>A0A2N1JB59</accession>
<evidence type="ECO:0000256" key="4">
    <source>
        <dbReference type="ARBA" id="ARBA00022840"/>
    </source>
</evidence>
<dbReference type="PROSITE" id="PS50862">
    <property type="entry name" value="AA_TRNA_LIGASE_II"/>
    <property type="match status" value="1"/>
</dbReference>
<dbReference type="InterPro" id="IPR042103">
    <property type="entry name" value="SerRS_1_N_sf"/>
</dbReference>
<evidence type="ECO:0000313" key="11">
    <source>
        <dbReference type="EMBL" id="PKI83774.1"/>
    </source>
</evidence>
<keyword evidence="9" id="KW-1133">Transmembrane helix</keyword>
<dbReference type="GO" id="GO:0005524">
    <property type="term" value="F:ATP binding"/>
    <property type="evidence" value="ECO:0007669"/>
    <property type="project" value="UniProtKB-KW"/>
</dbReference>
<dbReference type="Pfam" id="PF00587">
    <property type="entry name" value="tRNA-synt_2b"/>
    <property type="match status" value="1"/>
</dbReference>
<keyword evidence="9" id="KW-0472">Membrane</keyword>
<evidence type="ECO:0000256" key="3">
    <source>
        <dbReference type="ARBA" id="ARBA00022741"/>
    </source>
</evidence>
<name>A0A2N1JB59_9BASI</name>
<evidence type="ECO:0000259" key="10">
    <source>
        <dbReference type="PROSITE" id="PS50862"/>
    </source>
</evidence>
<dbReference type="Gene3D" id="1.10.287.40">
    <property type="entry name" value="Serine-tRNA synthetase, tRNA binding domain"/>
    <property type="match status" value="1"/>
</dbReference>
<dbReference type="PANTHER" id="PTHR11778">
    <property type="entry name" value="SERYL-TRNA SYNTHETASE"/>
    <property type="match status" value="1"/>
</dbReference>
<dbReference type="EC" id="6.1.1.11" evidence="1"/>
<protein>
    <recommendedName>
        <fullName evidence="1">serine--tRNA ligase</fullName>
        <ecNumber evidence="1">6.1.1.11</ecNumber>
    </recommendedName>
    <alternativeName>
        <fullName evidence="6">Seryl-tRNA synthetase</fullName>
    </alternativeName>
    <alternativeName>
        <fullName evidence="7">Seryl-tRNA(Ser) synthetase</fullName>
    </alternativeName>
</protein>
<sequence length="736" mass="80117">MLRWTPRPVLRAGWRGVRHAASSPPFRPLPDMSVAWTAAPDDIAAARQSAQERKMRFHEADAAGLAALHAELAALRKQIHALEAAQREAGSTIQKSAKLAQSDPASHAALEAAREEARLLRTQLRAASRTIDELHARSLAVRSAWPNRIHAVSPRGDERCNTVVGLHDARPTALQTPLVVPSLPCTQEALDTNEAMQKALKRDPARDHLVLADALRDGGLDIAAGISTTGPSWPYMLGTLSLLEHALANYALSIAIKHHFTPVSVPDVVKTEIAERCGFQPRDDAAAQTYFVRAREEEEARLCLAGTAEIPLAGLVAKRTFAARTSATCGVGGMALPVRLAALSHAFRAEAGARGADTRGLYRLHQFTKVEMFVVTGAEDSDAMLETLRAVQEEIVGGLGLQYRVLDMATEELGASAYRKYDIEAWMPGRGAWGEISSASNCTDFQARRLAIKYRAAGLGDEGKQPKLRYAHTLNATAAAIPRLILALLETYPTTDALALPSSLRPFWLGDAHVAWMDPAGKKGAPHAADGPQIVRHAHRLPRRGMHTAARRGAPRSFPRPKRRLFRLHTSARLHNTKDTYQARLRAVATRIGAEPGTLLLAFLLLHEFTAILPIFAFAALFALLGGGDALLHLVDTCSTAFDADTEAHPLRQKLASWSATGRRFGARLAQRTDAWLFGADDAKTHPTSAVWLSSIAAAYVLVKLLLPVRLALCFAWAPALATRFLHPLWRLVRRT</sequence>
<evidence type="ECO:0000256" key="9">
    <source>
        <dbReference type="SAM" id="Phobius"/>
    </source>
</evidence>
<dbReference type="Pfam" id="PF10306">
    <property type="entry name" value="FLILHELTA"/>
    <property type="match status" value="1"/>
</dbReference>
<feature type="domain" description="Aminoacyl-transfer RNA synthetases class-II family profile" evidence="10">
    <location>
        <begin position="260"/>
        <end position="506"/>
    </location>
</feature>
<feature type="transmembrane region" description="Helical" evidence="9">
    <location>
        <begin position="599"/>
        <end position="625"/>
    </location>
</feature>
<dbReference type="PRINTS" id="PR00981">
    <property type="entry name" value="TRNASYNTHSER"/>
</dbReference>
<evidence type="ECO:0000256" key="7">
    <source>
        <dbReference type="ARBA" id="ARBA00034892"/>
    </source>
</evidence>
<evidence type="ECO:0000256" key="6">
    <source>
        <dbReference type="ARBA" id="ARBA00031113"/>
    </source>
</evidence>
<dbReference type="OrthoDB" id="10264585at2759"/>
<dbReference type="InterPro" id="IPR002317">
    <property type="entry name" value="Ser-tRNA-ligase_type_1"/>
</dbReference>
<dbReference type="InterPro" id="IPR006195">
    <property type="entry name" value="aa-tRNA-synth_II"/>
</dbReference>
<proteinExistence type="predicted"/>
<dbReference type="Proteomes" id="UP000232875">
    <property type="component" value="Unassembled WGS sequence"/>
</dbReference>
<evidence type="ECO:0000256" key="1">
    <source>
        <dbReference type="ARBA" id="ARBA00012840"/>
    </source>
</evidence>
<dbReference type="InterPro" id="IPR018811">
    <property type="entry name" value="MRX11"/>
</dbReference>
<evidence type="ECO:0000256" key="2">
    <source>
        <dbReference type="ARBA" id="ARBA00022598"/>
    </source>
</evidence>
<keyword evidence="5" id="KW-0030">Aminoacyl-tRNA synthetase</keyword>
<dbReference type="GO" id="GO:0006434">
    <property type="term" value="P:seryl-tRNA aminoacylation"/>
    <property type="evidence" value="ECO:0007669"/>
    <property type="project" value="InterPro"/>
</dbReference>
<evidence type="ECO:0000256" key="8">
    <source>
        <dbReference type="SAM" id="Coils"/>
    </source>
</evidence>
<keyword evidence="12" id="KW-1185">Reference proteome</keyword>
<gene>
    <name evidence="11" type="primary">DIA4</name>
    <name evidence="11" type="ORF">MVES_002572</name>
</gene>
<keyword evidence="4" id="KW-0067">ATP-binding</keyword>
<evidence type="ECO:0000313" key="12">
    <source>
        <dbReference type="Proteomes" id="UP000232875"/>
    </source>
</evidence>
<dbReference type="STRING" id="2020962.A0A2N1JB59"/>
<dbReference type="InterPro" id="IPR002314">
    <property type="entry name" value="aa-tRNA-synt_IIb"/>
</dbReference>
<dbReference type="InterPro" id="IPR045864">
    <property type="entry name" value="aa-tRNA-synth_II/BPL/LPL"/>
</dbReference>